<dbReference type="EMBL" id="PGOL01000385">
    <property type="protein sequence ID" value="PKI71281.1"/>
    <property type="molecule type" value="Genomic_DNA"/>
</dbReference>
<organism evidence="2 3">
    <name type="scientific">Punica granatum</name>
    <name type="common">Pomegranate</name>
    <dbReference type="NCBI Taxonomy" id="22663"/>
    <lineage>
        <taxon>Eukaryota</taxon>
        <taxon>Viridiplantae</taxon>
        <taxon>Streptophyta</taxon>
        <taxon>Embryophyta</taxon>
        <taxon>Tracheophyta</taxon>
        <taxon>Spermatophyta</taxon>
        <taxon>Magnoliopsida</taxon>
        <taxon>eudicotyledons</taxon>
        <taxon>Gunneridae</taxon>
        <taxon>Pentapetalae</taxon>
        <taxon>rosids</taxon>
        <taxon>malvids</taxon>
        <taxon>Myrtales</taxon>
        <taxon>Lythraceae</taxon>
        <taxon>Punica</taxon>
    </lineage>
</organism>
<sequence length="147" mass="15801">MNLQACTVSASCVDTMDSRATRLASTTGGFIEPSRTQTKGPSHRWGLDGGMRWSRGRSTTSGFTTRFRGLEEPCSRLGDLVPWSPSHREHKASLQGPRPSEGREAISGLALWRPAGRGSSDGQGWRLCGGGGGGNDGRWRAGGDRQW</sequence>
<proteinExistence type="predicted"/>
<comment type="caution">
    <text evidence="2">The sequence shown here is derived from an EMBL/GenBank/DDBJ whole genome shotgun (WGS) entry which is preliminary data.</text>
</comment>
<dbReference type="Proteomes" id="UP000233551">
    <property type="component" value="Unassembled WGS sequence"/>
</dbReference>
<dbReference type="AlphaFoldDB" id="A0A2I0KS34"/>
<evidence type="ECO:0000313" key="2">
    <source>
        <dbReference type="EMBL" id="PKI71281.1"/>
    </source>
</evidence>
<reference evidence="2 3" key="1">
    <citation type="submission" date="2017-11" db="EMBL/GenBank/DDBJ databases">
        <title>De-novo sequencing of pomegranate (Punica granatum L.) genome.</title>
        <authorList>
            <person name="Akparov Z."/>
            <person name="Amiraslanov A."/>
            <person name="Hajiyeva S."/>
            <person name="Abbasov M."/>
            <person name="Kaur K."/>
            <person name="Hamwieh A."/>
            <person name="Solovyev V."/>
            <person name="Salamov A."/>
            <person name="Braich B."/>
            <person name="Kosarev P."/>
            <person name="Mahmoud A."/>
            <person name="Hajiyev E."/>
            <person name="Babayeva S."/>
            <person name="Izzatullayeva V."/>
            <person name="Mammadov A."/>
            <person name="Mammadov A."/>
            <person name="Sharifova S."/>
            <person name="Ojaghi J."/>
            <person name="Eynullazada K."/>
            <person name="Bayramov B."/>
            <person name="Abdulazimova A."/>
            <person name="Shahmuradov I."/>
        </authorList>
    </citation>
    <scope>NUCLEOTIDE SEQUENCE [LARGE SCALE GENOMIC DNA]</scope>
    <source>
        <strain evidence="3">cv. AG2017</strain>
        <tissue evidence="2">Leaf</tissue>
    </source>
</reference>
<feature type="region of interest" description="Disordered" evidence="1">
    <location>
        <begin position="81"/>
        <end position="147"/>
    </location>
</feature>
<accession>A0A2I0KS34</accession>
<feature type="compositionally biased region" description="Basic and acidic residues" evidence="1">
    <location>
        <begin position="137"/>
        <end position="147"/>
    </location>
</feature>
<keyword evidence="3" id="KW-1185">Reference proteome</keyword>
<feature type="compositionally biased region" description="Gly residues" evidence="1">
    <location>
        <begin position="127"/>
        <end position="136"/>
    </location>
</feature>
<name>A0A2I0KS34_PUNGR</name>
<evidence type="ECO:0000256" key="1">
    <source>
        <dbReference type="SAM" id="MobiDB-lite"/>
    </source>
</evidence>
<evidence type="ECO:0000313" key="3">
    <source>
        <dbReference type="Proteomes" id="UP000233551"/>
    </source>
</evidence>
<protein>
    <submittedName>
        <fullName evidence="2">Uncharacterized protein</fullName>
    </submittedName>
</protein>
<gene>
    <name evidence="2" type="ORF">CRG98_008281</name>
</gene>